<dbReference type="Gene3D" id="1.10.730.10">
    <property type="entry name" value="Isoleucyl-tRNA Synthetase, Domain 1"/>
    <property type="match status" value="2"/>
</dbReference>
<feature type="domain" description="Valyl-tRNA synthetase tRNA-binding arm" evidence="16">
    <location>
        <begin position="1094"/>
        <end position="1155"/>
    </location>
</feature>
<organism evidence="17 18">
    <name type="scientific">Parthenolecanium corni</name>
    <dbReference type="NCBI Taxonomy" id="536013"/>
    <lineage>
        <taxon>Eukaryota</taxon>
        <taxon>Metazoa</taxon>
        <taxon>Ecdysozoa</taxon>
        <taxon>Arthropoda</taxon>
        <taxon>Hexapoda</taxon>
        <taxon>Insecta</taxon>
        <taxon>Pterygota</taxon>
        <taxon>Neoptera</taxon>
        <taxon>Paraneoptera</taxon>
        <taxon>Hemiptera</taxon>
        <taxon>Sternorrhyncha</taxon>
        <taxon>Coccoidea</taxon>
        <taxon>Coccidae</taxon>
        <taxon>Parthenolecanium</taxon>
    </lineage>
</organism>
<sequence length="1168" mass="134077">MNENNDDAPKKTAKQLEKEAKKLAKLEKFKQKQEQKSTKVSAAPVEKREKKKESTKETIEYTIETVPGEKKDVSGEMPKSYSPKFVEAAWYSWWEKEGFFKPEYGRKSLKDCPKGKFIMVIPPPNVTGTLHVGHALTNSIEDTLTRWNRMKGRLTLWNPGCDHAGIATQVVVEKKLWRECKQTRHDIGREQFIKKIWEWRNEKGDRIYTQLRKLGSSLDWDRACFTMDPKLSKAVNEAFVQLHDSGDIYRSNRLVNWSCTLKSAISDIEVDKIELSGRTLLSVPGYDKKIEFGVLVHFAYEIVDKDGKSDDAEKEFVVVATTRIETMLSDSAVAVHPDDARYQHLHGKFVKHPFCNRVLPIVYDSFVEKEFGTGAVKISPAHDKNDYEVGIRHNLAFITVISDEGKIVGDYGEFTGMKRFDARTAITEALKAKGLLRDIKDNPMIVPICSRSKDIVEPLIKPQWYVKCDQMAKNAIQAVDSGELKIIPENHVKIWHHWMDNMRDWCISRQLWWGHRIPAYRVFTNDSAQKSKFEQEEVWVSGRSEQEAKEKASKKFQIAVDKVVLEQDVDVLDTWFSSGLFPFSVFGWPDETEDLNIFYPNTLLETGHDILFFWVARMVFFGQRLLKKLPFKEVFLHPMVRDAHGRKMSKSLGNVIDPMDVIQGITLEQLNQQLLESNLDPREIQKAKEGQKRDYPNGIPECGTDALRFALCAYMSQARDINLDILRVQGYRFFCNKLWNAVRFALDYLKDFKAEDLSIVSLNSTNQQAYISAFVRTYNSASTLSSALKSVSNENVFLVLNEHLANFSYLNGYQLSECDLKIFSYLSAVHGGGNFDCGNQLDAFPHLQRWLKHIRFHHVLDKPTIKVSNSINLWILSRLAAAVELCNKGFEKYDFNCVTSACYNFWLYELCDVYLECLKPIFASGDEEAIFNARQTLIHSLDCGLRLLSPFMPYITEELYQRLPIFKPAPSICVAAYPEQEDFAKWRNEKVEQDVQFIQKIVHCLRSAQTDYNLPKSRPTVSNETDKNEKREAEAFLSCTDEDLTAVLHEYLLEIKTLAHWNRITVNEQPPAGCAILTVSDKCQIHLFLKGSIDVDKELQKLQKNEENIQQNIGKLEKAMNVPSYESKVPEEVRIANTEKLNQLKGELSKLQEARIALSHVLISSSSS</sequence>
<evidence type="ECO:0000256" key="8">
    <source>
        <dbReference type="ARBA" id="ARBA00024407"/>
    </source>
</evidence>
<dbReference type="PANTHER" id="PTHR11946">
    <property type="entry name" value="VALYL-TRNA SYNTHETASES"/>
    <property type="match status" value="1"/>
</dbReference>
<dbReference type="SUPFAM" id="SSF46589">
    <property type="entry name" value="tRNA-binding arm"/>
    <property type="match status" value="1"/>
</dbReference>
<evidence type="ECO:0000313" key="18">
    <source>
        <dbReference type="Proteomes" id="UP001367676"/>
    </source>
</evidence>
<dbReference type="PROSITE" id="PS00178">
    <property type="entry name" value="AA_TRNA_LIGASE_I"/>
    <property type="match status" value="1"/>
</dbReference>
<dbReference type="SUPFAM" id="SSF47323">
    <property type="entry name" value="Anticodon-binding domain of a subclass of class I aminoacyl-tRNA synthetases"/>
    <property type="match status" value="1"/>
</dbReference>
<keyword evidence="3 11" id="KW-0436">Ligase</keyword>
<dbReference type="InterPro" id="IPR009008">
    <property type="entry name" value="Val/Leu/Ile-tRNA-synth_edit"/>
</dbReference>
<comment type="caution">
    <text evidence="17">The sequence shown here is derived from an EMBL/GenBank/DDBJ whole genome shotgun (WGS) entry which is preliminary data.</text>
</comment>
<dbReference type="InterPro" id="IPR002300">
    <property type="entry name" value="aa-tRNA-synth_Ia"/>
</dbReference>
<reference evidence="17 18" key="1">
    <citation type="submission" date="2024-03" db="EMBL/GenBank/DDBJ databases">
        <title>Adaptation during the transition from Ophiocordyceps entomopathogen to insect associate is accompanied by gene loss and intensified selection.</title>
        <authorList>
            <person name="Ward C.M."/>
            <person name="Onetto C.A."/>
            <person name="Borneman A.R."/>
        </authorList>
    </citation>
    <scope>NUCLEOTIDE SEQUENCE [LARGE SCALE GENOMIC DNA]</scope>
    <source>
        <strain evidence="17">AWRI1</strain>
        <tissue evidence="17">Single Adult Female</tissue>
    </source>
</reference>
<keyword evidence="12" id="KW-0175">Coiled coil</keyword>
<dbReference type="FunFam" id="3.90.740.10:FF:000005">
    <property type="entry name" value="Valine--tRNA ligase, mitochondrial"/>
    <property type="match status" value="1"/>
</dbReference>
<dbReference type="SUPFAM" id="SSF47616">
    <property type="entry name" value="GST C-terminal domain-like"/>
    <property type="match status" value="1"/>
</dbReference>
<dbReference type="NCBIfam" id="TIGR00422">
    <property type="entry name" value="valS"/>
    <property type="match status" value="1"/>
</dbReference>
<dbReference type="InterPro" id="IPR037118">
    <property type="entry name" value="Val-tRNA_synth_C_sf"/>
</dbReference>
<dbReference type="InterPro" id="IPR009080">
    <property type="entry name" value="tRNAsynth_Ia_anticodon-bd"/>
</dbReference>
<dbReference type="Gene3D" id="1.10.287.380">
    <property type="entry name" value="Valyl-tRNA synthetase, C-terminal domain"/>
    <property type="match status" value="1"/>
</dbReference>
<feature type="compositionally biased region" description="Basic and acidic residues" evidence="13">
    <location>
        <begin position="24"/>
        <end position="37"/>
    </location>
</feature>
<dbReference type="Pfam" id="PF08264">
    <property type="entry name" value="Anticodon_1"/>
    <property type="match status" value="1"/>
</dbReference>
<dbReference type="InterPro" id="IPR033705">
    <property type="entry name" value="Anticodon_Ia_Val"/>
</dbReference>
<dbReference type="GO" id="GO:0006438">
    <property type="term" value="P:valyl-tRNA aminoacylation"/>
    <property type="evidence" value="ECO:0007669"/>
    <property type="project" value="InterPro"/>
</dbReference>
<dbReference type="EC" id="6.1.1.9" evidence="2"/>
<feature type="region of interest" description="Disordered" evidence="13">
    <location>
        <begin position="24"/>
        <end position="57"/>
    </location>
</feature>
<evidence type="ECO:0000256" key="9">
    <source>
        <dbReference type="ARBA" id="ARBA00029936"/>
    </source>
</evidence>
<evidence type="ECO:0000313" key="17">
    <source>
        <dbReference type="EMBL" id="KAK7583857.1"/>
    </source>
</evidence>
<evidence type="ECO:0000256" key="13">
    <source>
        <dbReference type="SAM" id="MobiDB-lite"/>
    </source>
</evidence>
<dbReference type="InterPro" id="IPR013155">
    <property type="entry name" value="M/V/L/I-tRNA-synth_anticd-bd"/>
</dbReference>
<dbReference type="InterPro" id="IPR010978">
    <property type="entry name" value="tRNA-bd_arm"/>
</dbReference>
<evidence type="ECO:0000256" key="12">
    <source>
        <dbReference type="SAM" id="Coils"/>
    </source>
</evidence>
<dbReference type="GO" id="GO:0005829">
    <property type="term" value="C:cytosol"/>
    <property type="evidence" value="ECO:0007669"/>
    <property type="project" value="TreeGrafter"/>
</dbReference>
<dbReference type="EMBL" id="JBBCAQ010000032">
    <property type="protein sequence ID" value="KAK7583857.1"/>
    <property type="molecule type" value="Genomic_DNA"/>
</dbReference>
<dbReference type="NCBIfam" id="NF004349">
    <property type="entry name" value="PRK05729.1"/>
    <property type="match status" value="1"/>
</dbReference>
<keyword evidence="18" id="KW-1185">Reference proteome</keyword>
<dbReference type="InterPro" id="IPR036282">
    <property type="entry name" value="Glutathione-S-Trfase_C_sf"/>
</dbReference>
<feature type="compositionally biased region" description="Basic and acidic residues" evidence="13">
    <location>
        <begin position="45"/>
        <end position="57"/>
    </location>
</feature>
<evidence type="ECO:0000256" key="2">
    <source>
        <dbReference type="ARBA" id="ARBA00013169"/>
    </source>
</evidence>
<dbReference type="GO" id="GO:0004832">
    <property type="term" value="F:valine-tRNA ligase activity"/>
    <property type="evidence" value="ECO:0007669"/>
    <property type="project" value="UniProtKB-EC"/>
</dbReference>
<comment type="catalytic activity">
    <reaction evidence="10">
        <text>tRNA(Val) + L-valine + ATP = L-valyl-tRNA(Val) + AMP + diphosphate</text>
        <dbReference type="Rhea" id="RHEA:10704"/>
        <dbReference type="Rhea" id="RHEA-COMP:9672"/>
        <dbReference type="Rhea" id="RHEA-COMP:9708"/>
        <dbReference type="ChEBI" id="CHEBI:30616"/>
        <dbReference type="ChEBI" id="CHEBI:33019"/>
        <dbReference type="ChEBI" id="CHEBI:57762"/>
        <dbReference type="ChEBI" id="CHEBI:78442"/>
        <dbReference type="ChEBI" id="CHEBI:78537"/>
        <dbReference type="ChEBI" id="CHEBI:456215"/>
        <dbReference type="EC" id="6.1.1.9"/>
    </reaction>
</comment>
<dbReference type="SUPFAM" id="SSF50677">
    <property type="entry name" value="ValRS/IleRS/LeuRS editing domain"/>
    <property type="match status" value="1"/>
</dbReference>
<evidence type="ECO:0000259" key="16">
    <source>
        <dbReference type="Pfam" id="PF10458"/>
    </source>
</evidence>
<dbReference type="Gene3D" id="3.90.740.10">
    <property type="entry name" value="Valyl/Leucyl/Isoleucyl-tRNA synthetase, editing domain"/>
    <property type="match status" value="1"/>
</dbReference>
<keyword evidence="4 11" id="KW-0547">Nucleotide-binding</keyword>
<evidence type="ECO:0000256" key="11">
    <source>
        <dbReference type="RuleBase" id="RU363035"/>
    </source>
</evidence>
<dbReference type="Pfam" id="PF00133">
    <property type="entry name" value="tRNA-synt_1"/>
    <property type="match status" value="1"/>
</dbReference>
<dbReference type="PRINTS" id="PR00986">
    <property type="entry name" value="TRNASYNTHVAL"/>
</dbReference>
<gene>
    <name evidence="17" type="ORF">V9T40_004820</name>
</gene>
<dbReference type="PANTHER" id="PTHR11946:SF109">
    <property type="entry name" value="VALINE--TRNA LIGASE"/>
    <property type="match status" value="1"/>
</dbReference>
<dbReference type="FunFam" id="3.40.50.620:FF:000020">
    <property type="entry name" value="Valine--tRNA ligase, mitochondrial"/>
    <property type="match status" value="1"/>
</dbReference>
<comment type="similarity">
    <text evidence="1 11">Belongs to the class-I aminoacyl-tRNA synthetase family.</text>
</comment>
<dbReference type="GO" id="GO:0005524">
    <property type="term" value="F:ATP binding"/>
    <property type="evidence" value="ECO:0007669"/>
    <property type="project" value="UniProtKB-KW"/>
</dbReference>
<dbReference type="FunFam" id="3.40.50.620:FF:000119">
    <property type="entry name" value="Putative valine--tRNA ligase-like"/>
    <property type="match status" value="1"/>
</dbReference>
<dbReference type="Pfam" id="PF10458">
    <property type="entry name" value="Val_tRNA-synt_C"/>
    <property type="match status" value="1"/>
</dbReference>
<feature type="coiled-coil region" evidence="12">
    <location>
        <begin position="1092"/>
        <end position="1154"/>
    </location>
</feature>
<name>A0AAN9TQZ4_9HEMI</name>
<dbReference type="CDD" id="cd07962">
    <property type="entry name" value="Anticodon_Ia_Val"/>
    <property type="match status" value="1"/>
</dbReference>
<evidence type="ECO:0000259" key="14">
    <source>
        <dbReference type="Pfam" id="PF00133"/>
    </source>
</evidence>
<evidence type="ECO:0000256" key="3">
    <source>
        <dbReference type="ARBA" id="ARBA00022598"/>
    </source>
</evidence>
<keyword evidence="6 11" id="KW-0648">Protein biosynthesis</keyword>
<evidence type="ECO:0000256" key="5">
    <source>
        <dbReference type="ARBA" id="ARBA00022840"/>
    </source>
</evidence>
<dbReference type="AlphaFoldDB" id="A0AAN9TQZ4"/>
<feature type="domain" description="Aminoacyl-tRNA synthetase class Ia" evidence="14">
    <location>
        <begin position="90"/>
        <end position="724"/>
    </location>
</feature>
<keyword evidence="5 11" id="KW-0067">ATP-binding</keyword>
<feature type="domain" description="Methionyl/Valyl/Leucyl/Isoleucyl-tRNA synthetase anticodon-binding" evidence="15">
    <location>
        <begin position="873"/>
        <end position="1019"/>
    </location>
</feature>
<evidence type="ECO:0000256" key="10">
    <source>
        <dbReference type="ARBA" id="ARBA00047552"/>
    </source>
</evidence>
<protein>
    <recommendedName>
        <fullName evidence="8">Valine--tRNA ligase</fullName>
        <ecNumber evidence="2">6.1.1.9</ecNumber>
    </recommendedName>
    <alternativeName>
        <fullName evidence="9">Valyl-tRNA synthetase</fullName>
    </alternativeName>
</protein>
<evidence type="ECO:0000256" key="1">
    <source>
        <dbReference type="ARBA" id="ARBA00005594"/>
    </source>
</evidence>
<dbReference type="InterPro" id="IPR019499">
    <property type="entry name" value="Val-tRNA_synth_tRNA-bd"/>
</dbReference>
<dbReference type="InterPro" id="IPR014729">
    <property type="entry name" value="Rossmann-like_a/b/a_fold"/>
</dbReference>
<dbReference type="Proteomes" id="UP001367676">
    <property type="component" value="Unassembled WGS sequence"/>
</dbReference>
<evidence type="ECO:0000259" key="15">
    <source>
        <dbReference type="Pfam" id="PF08264"/>
    </source>
</evidence>
<keyword evidence="7 11" id="KW-0030">Aminoacyl-tRNA synthetase</keyword>
<dbReference type="SUPFAM" id="SSF52374">
    <property type="entry name" value="Nucleotidylyl transferase"/>
    <property type="match status" value="1"/>
</dbReference>
<dbReference type="GO" id="GO:0002161">
    <property type="term" value="F:aminoacyl-tRNA deacylase activity"/>
    <property type="evidence" value="ECO:0007669"/>
    <property type="project" value="InterPro"/>
</dbReference>
<evidence type="ECO:0000256" key="6">
    <source>
        <dbReference type="ARBA" id="ARBA00022917"/>
    </source>
</evidence>
<dbReference type="HAMAP" id="MF_02004">
    <property type="entry name" value="Val_tRNA_synth_type1"/>
    <property type="match status" value="1"/>
</dbReference>
<evidence type="ECO:0000256" key="7">
    <source>
        <dbReference type="ARBA" id="ARBA00023146"/>
    </source>
</evidence>
<dbReference type="InterPro" id="IPR001412">
    <property type="entry name" value="aa-tRNA-synth_I_CS"/>
</dbReference>
<evidence type="ECO:0000256" key="4">
    <source>
        <dbReference type="ARBA" id="ARBA00022741"/>
    </source>
</evidence>
<dbReference type="InterPro" id="IPR002303">
    <property type="entry name" value="Valyl-tRNA_ligase"/>
</dbReference>
<dbReference type="CDD" id="cd00817">
    <property type="entry name" value="ValRS_core"/>
    <property type="match status" value="1"/>
</dbReference>
<accession>A0AAN9TQZ4</accession>
<proteinExistence type="inferred from homology"/>
<dbReference type="Gene3D" id="3.40.50.620">
    <property type="entry name" value="HUPs"/>
    <property type="match status" value="2"/>
</dbReference>